<dbReference type="HAMAP" id="MF_01121">
    <property type="entry name" value="Sirtuin_ClassIII"/>
    <property type="match status" value="1"/>
</dbReference>
<keyword evidence="3" id="KW-0862">Zinc</keyword>
<evidence type="ECO:0000313" key="7">
    <source>
        <dbReference type="Proteomes" id="UP000305202"/>
    </source>
</evidence>
<dbReference type="PANTHER" id="PTHR11085">
    <property type="entry name" value="NAD-DEPENDENT PROTEIN DEACYLASE SIRTUIN-5, MITOCHONDRIAL-RELATED"/>
    <property type="match status" value="1"/>
</dbReference>
<feature type="binding site" evidence="3">
    <location>
        <position position="93"/>
    </location>
    <ligand>
        <name>substrate</name>
    </ligand>
</feature>
<dbReference type="InterPro" id="IPR003000">
    <property type="entry name" value="Sirtuin"/>
</dbReference>
<feature type="binding site" evidence="3">
    <location>
        <position position="172"/>
    </location>
    <ligand>
        <name>Zn(2+)</name>
        <dbReference type="ChEBI" id="CHEBI:29105"/>
    </ligand>
</feature>
<dbReference type="Gene3D" id="3.40.50.1220">
    <property type="entry name" value="TPP-binding domain"/>
    <property type="match status" value="1"/>
</dbReference>
<dbReference type="Pfam" id="PF02146">
    <property type="entry name" value="SIR2"/>
    <property type="match status" value="1"/>
</dbReference>
<feature type="binding site" evidence="3">
    <location>
        <position position="90"/>
    </location>
    <ligand>
        <name>substrate</name>
    </ligand>
</feature>
<reference evidence="6 7" key="1">
    <citation type="submission" date="2019-04" db="EMBL/GenBank/DDBJ databases">
        <authorList>
            <person name="Li M."/>
            <person name="Gao C."/>
        </authorList>
    </citation>
    <scope>NUCLEOTIDE SEQUENCE [LARGE SCALE GENOMIC DNA]</scope>
    <source>
        <strain evidence="6 7">BGMRC 2031</strain>
    </source>
</reference>
<evidence type="ECO:0000256" key="2">
    <source>
        <dbReference type="ARBA" id="ARBA00023027"/>
    </source>
</evidence>
<keyword evidence="3" id="KW-0479">Metal-binding</keyword>
<dbReference type="InterPro" id="IPR026590">
    <property type="entry name" value="Ssirtuin_cat_dom"/>
</dbReference>
<evidence type="ECO:0000256" key="1">
    <source>
        <dbReference type="ARBA" id="ARBA00022679"/>
    </source>
</evidence>
<evidence type="ECO:0000256" key="3">
    <source>
        <dbReference type="HAMAP-Rule" id="MF_01121"/>
    </source>
</evidence>
<feature type="binding site" evidence="3">
    <location>
        <position position="256"/>
    </location>
    <ligand>
        <name>NAD(+)</name>
        <dbReference type="ChEBI" id="CHEBI:57540"/>
    </ligand>
</feature>
<comment type="catalytic activity">
    <reaction evidence="3">
        <text>N(6)-succinyl-L-lysyl-[protein] + NAD(+) + H2O = 2''-O-succinyl-ADP-D-ribose + nicotinamide + L-lysyl-[protein]</text>
        <dbReference type="Rhea" id="RHEA:47668"/>
        <dbReference type="Rhea" id="RHEA-COMP:9752"/>
        <dbReference type="Rhea" id="RHEA-COMP:11877"/>
        <dbReference type="ChEBI" id="CHEBI:15377"/>
        <dbReference type="ChEBI" id="CHEBI:17154"/>
        <dbReference type="ChEBI" id="CHEBI:29969"/>
        <dbReference type="ChEBI" id="CHEBI:57540"/>
        <dbReference type="ChEBI" id="CHEBI:87830"/>
        <dbReference type="ChEBI" id="CHEBI:87832"/>
    </reaction>
</comment>
<evidence type="ECO:0000259" key="5">
    <source>
        <dbReference type="PROSITE" id="PS50305"/>
    </source>
</evidence>
<dbReference type="InterPro" id="IPR050134">
    <property type="entry name" value="NAD-dep_sirtuin_deacylases"/>
</dbReference>
<gene>
    <name evidence="3 6" type="primary">cobB</name>
    <name evidence="6" type="ORF">FCN80_04540</name>
</gene>
<comment type="catalytic activity">
    <reaction evidence="3">
        <text>N(6)-acetyl-L-lysyl-[protein] + NAD(+) + H2O = 2''-O-acetyl-ADP-D-ribose + nicotinamide + L-lysyl-[protein]</text>
        <dbReference type="Rhea" id="RHEA:43636"/>
        <dbReference type="Rhea" id="RHEA-COMP:9752"/>
        <dbReference type="Rhea" id="RHEA-COMP:10731"/>
        <dbReference type="ChEBI" id="CHEBI:15377"/>
        <dbReference type="ChEBI" id="CHEBI:17154"/>
        <dbReference type="ChEBI" id="CHEBI:29969"/>
        <dbReference type="ChEBI" id="CHEBI:57540"/>
        <dbReference type="ChEBI" id="CHEBI:61930"/>
        <dbReference type="ChEBI" id="CHEBI:83767"/>
        <dbReference type="EC" id="2.3.1.286"/>
    </reaction>
</comment>
<dbReference type="Gene3D" id="3.30.1600.10">
    <property type="entry name" value="SIR2/SIRT2 'Small Domain"/>
    <property type="match status" value="1"/>
</dbReference>
<sequence>MRKHRRLIRFRKNKRIRQQRLRSAIFHRDFMAITKMKKPYVVVLTGAGISAESGIRTFRAADGLWEEHRVEDVATPEGFQRDPQLVQAFYNARRRQLQQPGVEPNAAHRALAELEQALGDHFLLVTQNIDNLHERAGNRRIIHMHGELLKVRCVQSGQIIEWTGDVTENDRCHCCQFPAVLRPHVVWFGEMPLGMDDIYAALARADYFLAIGTSGHVYPAAGFVHEARLHGARTVELNLEPSQVESQFEEHCYGPASECVPAYVTRFLEGLVKQRG</sequence>
<dbReference type="EC" id="2.3.1.286" evidence="3"/>
<dbReference type="PROSITE" id="PS50305">
    <property type="entry name" value="SIRTUIN"/>
    <property type="match status" value="1"/>
</dbReference>
<dbReference type="EMBL" id="SZPQ01000003">
    <property type="protein sequence ID" value="TKI07719.1"/>
    <property type="molecule type" value="Genomic_DNA"/>
</dbReference>
<comment type="function">
    <text evidence="3">NAD-dependent lysine deacetylase and desuccinylase that specifically removes acetyl and succinyl groups on target proteins. Modulates the activities of several proteins which are inactive in their acylated form.</text>
</comment>
<feature type="binding site" evidence="3">
    <location>
        <begin position="46"/>
        <end position="65"/>
    </location>
    <ligand>
        <name>NAD(+)</name>
        <dbReference type="ChEBI" id="CHEBI:57540"/>
    </ligand>
</feature>
<comment type="similarity">
    <text evidence="3">Belongs to the sirtuin family. Class III subfamily.</text>
</comment>
<organism evidence="6 7">
    <name type="scientific">Martelella alba</name>
    <dbReference type="NCBI Taxonomy" id="2590451"/>
    <lineage>
        <taxon>Bacteria</taxon>
        <taxon>Pseudomonadati</taxon>
        <taxon>Pseudomonadota</taxon>
        <taxon>Alphaproteobacteria</taxon>
        <taxon>Hyphomicrobiales</taxon>
        <taxon>Aurantimonadaceae</taxon>
        <taxon>Martelella</taxon>
    </lineage>
</organism>
<feature type="active site" description="Proton acceptor" evidence="3">
    <location>
        <position position="145"/>
    </location>
</feature>
<comment type="domain">
    <text evidence="3">2 residues (Tyr-90 and Arg-93) present in a large hydrophobic pocket are probably involved in substrate specificity. They are important for desuccinylation activity, but dispensable for deacetylation activity.</text>
</comment>
<dbReference type="SUPFAM" id="SSF52467">
    <property type="entry name" value="DHS-like NAD/FAD-binding domain"/>
    <property type="match status" value="1"/>
</dbReference>
<evidence type="ECO:0000256" key="4">
    <source>
        <dbReference type="PROSITE-ProRule" id="PRU00236"/>
    </source>
</evidence>
<dbReference type="InterPro" id="IPR027546">
    <property type="entry name" value="Sirtuin_class_III"/>
</dbReference>
<dbReference type="InterPro" id="IPR026591">
    <property type="entry name" value="Sirtuin_cat_small_dom_sf"/>
</dbReference>
<feature type="binding site" evidence="3">
    <location>
        <position position="153"/>
    </location>
    <ligand>
        <name>Zn(2+)</name>
        <dbReference type="ChEBI" id="CHEBI:29105"/>
    </ligand>
</feature>
<comment type="caution">
    <text evidence="6">The sequence shown here is derived from an EMBL/GenBank/DDBJ whole genome shotgun (WGS) entry which is preliminary data.</text>
</comment>
<feature type="binding site" evidence="3">
    <location>
        <begin position="127"/>
        <end position="130"/>
    </location>
    <ligand>
        <name>NAD(+)</name>
        <dbReference type="ChEBI" id="CHEBI:57540"/>
    </ligand>
</feature>
<comment type="subcellular location">
    <subcellularLocation>
        <location evidence="3">Cytoplasm</location>
    </subcellularLocation>
</comment>
<keyword evidence="2 3" id="KW-0520">NAD</keyword>
<accession>A0ABY2SP36</accession>
<protein>
    <recommendedName>
        <fullName evidence="3">NAD-dependent protein deacylase</fullName>
        <ecNumber evidence="3">2.3.1.286</ecNumber>
    </recommendedName>
    <alternativeName>
        <fullName evidence="3">Regulatory protein SIR2 homolog</fullName>
    </alternativeName>
</protein>
<keyword evidence="1" id="KW-0808">Transferase</keyword>
<dbReference type="InterPro" id="IPR029035">
    <property type="entry name" value="DHS-like_NAD/FAD-binding_dom"/>
</dbReference>
<dbReference type="NCBIfam" id="NF001755">
    <property type="entry name" value="PRK00481.1-5"/>
    <property type="match status" value="1"/>
</dbReference>
<keyword evidence="3" id="KW-0963">Cytoplasm</keyword>
<feature type="binding site" evidence="3">
    <location>
        <begin position="238"/>
        <end position="240"/>
    </location>
    <ligand>
        <name>NAD(+)</name>
        <dbReference type="ChEBI" id="CHEBI:57540"/>
    </ligand>
</feature>
<name>A0ABY2SP36_9HYPH</name>
<feature type="binding site" evidence="3">
    <location>
        <begin position="212"/>
        <end position="214"/>
    </location>
    <ligand>
        <name>NAD(+)</name>
        <dbReference type="ChEBI" id="CHEBI:57540"/>
    </ligand>
</feature>
<comment type="cofactor">
    <cofactor evidence="3">
        <name>Zn(2+)</name>
        <dbReference type="ChEBI" id="CHEBI:29105"/>
    </cofactor>
    <text evidence="3">Binds 1 zinc ion per subunit.</text>
</comment>
<dbReference type="RefSeq" id="WP_136988714.1">
    <property type="nucleotide sequence ID" value="NZ_SZPQ01000003.1"/>
</dbReference>
<proteinExistence type="inferred from homology"/>
<keyword evidence="7" id="KW-1185">Reference proteome</keyword>
<comment type="caution">
    <text evidence="3 4">Lacks conserved residue(s) required for the propagation of feature annotation.</text>
</comment>
<feature type="domain" description="Deacetylase sirtuin-type" evidence="5">
    <location>
        <begin position="20"/>
        <end position="276"/>
    </location>
</feature>
<evidence type="ECO:0000313" key="6">
    <source>
        <dbReference type="EMBL" id="TKI07719.1"/>
    </source>
</evidence>
<dbReference type="CDD" id="cd01412">
    <property type="entry name" value="SIRT5_Af1_CobB"/>
    <property type="match status" value="1"/>
</dbReference>
<dbReference type="PANTHER" id="PTHR11085:SF4">
    <property type="entry name" value="NAD-DEPENDENT PROTEIN DEACYLASE"/>
    <property type="match status" value="1"/>
</dbReference>
<dbReference type="Proteomes" id="UP000305202">
    <property type="component" value="Unassembled WGS sequence"/>
</dbReference>